<dbReference type="Proteomes" id="UP000320496">
    <property type="component" value="Chromosome"/>
</dbReference>
<evidence type="ECO:0000256" key="1">
    <source>
        <dbReference type="SAM" id="MobiDB-lite"/>
    </source>
</evidence>
<feature type="region of interest" description="Disordered" evidence="1">
    <location>
        <begin position="197"/>
        <end position="227"/>
    </location>
</feature>
<evidence type="ECO:0000256" key="2">
    <source>
        <dbReference type="SAM" id="Phobius"/>
    </source>
</evidence>
<feature type="region of interest" description="Disordered" evidence="1">
    <location>
        <begin position="30"/>
        <end position="86"/>
    </location>
</feature>
<name>A0A517ZEC7_9PLAN</name>
<feature type="compositionally biased region" description="Acidic residues" evidence="1">
    <location>
        <begin position="77"/>
        <end position="86"/>
    </location>
</feature>
<evidence type="ECO:0000313" key="3">
    <source>
        <dbReference type="EMBL" id="QDU40832.1"/>
    </source>
</evidence>
<accession>A0A517ZEC7</accession>
<feature type="compositionally biased region" description="Low complexity" evidence="1">
    <location>
        <begin position="36"/>
        <end position="72"/>
    </location>
</feature>
<protein>
    <recommendedName>
        <fullName evidence="5">Zinc-ribbon domain-containing protein</fullName>
    </recommendedName>
</protein>
<proteinExistence type="predicted"/>
<reference evidence="3 4" key="1">
    <citation type="submission" date="2019-02" db="EMBL/GenBank/DDBJ databases">
        <title>Deep-cultivation of Planctomycetes and their phenomic and genomic characterization uncovers novel biology.</title>
        <authorList>
            <person name="Wiegand S."/>
            <person name="Jogler M."/>
            <person name="Boedeker C."/>
            <person name="Pinto D."/>
            <person name="Vollmers J."/>
            <person name="Rivas-Marin E."/>
            <person name="Kohn T."/>
            <person name="Peeters S.H."/>
            <person name="Heuer A."/>
            <person name="Rast P."/>
            <person name="Oberbeckmann S."/>
            <person name="Bunk B."/>
            <person name="Jeske O."/>
            <person name="Meyerdierks A."/>
            <person name="Storesund J.E."/>
            <person name="Kallscheuer N."/>
            <person name="Luecker S."/>
            <person name="Lage O.M."/>
            <person name="Pohl T."/>
            <person name="Merkel B.J."/>
            <person name="Hornburger P."/>
            <person name="Mueller R.-W."/>
            <person name="Bruemmer F."/>
            <person name="Labrenz M."/>
            <person name="Spormann A.M."/>
            <person name="Op den Camp H."/>
            <person name="Overmann J."/>
            <person name="Amann R."/>
            <person name="Jetten M.S.M."/>
            <person name="Mascher T."/>
            <person name="Medema M.H."/>
            <person name="Devos D.P."/>
            <person name="Kaster A.-K."/>
            <person name="Ovreas L."/>
            <person name="Rohde M."/>
            <person name="Galperin M.Y."/>
            <person name="Jogler C."/>
        </authorList>
    </citation>
    <scope>NUCLEOTIDE SEQUENCE [LARGE SCALE GENOMIC DNA]</scope>
    <source>
        <strain evidence="3 4">Mal4</strain>
    </source>
</reference>
<keyword evidence="2" id="KW-0472">Membrane</keyword>
<dbReference type="EMBL" id="CP036275">
    <property type="protein sequence ID" value="QDU40832.1"/>
    <property type="molecule type" value="Genomic_DNA"/>
</dbReference>
<keyword evidence="4" id="KW-1185">Reference proteome</keyword>
<evidence type="ECO:0008006" key="5">
    <source>
        <dbReference type="Google" id="ProtNLM"/>
    </source>
</evidence>
<organism evidence="3 4">
    <name type="scientific">Maioricimonas rarisocia</name>
    <dbReference type="NCBI Taxonomy" id="2528026"/>
    <lineage>
        <taxon>Bacteria</taxon>
        <taxon>Pseudomonadati</taxon>
        <taxon>Planctomycetota</taxon>
        <taxon>Planctomycetia</taxon>
        <taxon>Planctomycetales</taxon>
        <taxon>Planctomycetaceae</taxon>
        <taxon>Maioricimonas</taxon>
    </lineage>
</organism>
<keyword evidence="2" id="KW-1133">Transmembrane helix</keyword>
<evidence type="ECO:0000313" key="4">
    <source>
        <dbReference type="Proteomes" id="UP000320496"/>
    </source>
</evidence>
<dbReference type="KEGG" id="mri:Mal4_51940"/>
<dbReference type="OrthoDB" id="207767at2"/>
<keyword evidence="2" id="KW-0812">Transmembrane</keyword>
<feature type="transmembrane region" description="Helical" evidence="2">
    <location>
        <begin position="165"/>
        <end position="185"/>
    </location>
</feature>
<dbReference type="AlphaFoldDB" id="A0A517ZEC7"/>
<dbReference type="RefSeq" id="WP_145372083.1">
    <property type="nucleotide sequence ID" value="NZ_CP036275.1"/>
</dbReference>
<sequence length="825" mass="87901">MSFRTCPACKASVLEDDAELCPFCGASMSGKPTPTPAKAAAPSAPAKKPAAGSAAKPAGKAPAANKAAAKRPAAAEESADSGDPFDVDTAAMRKAFPVQPRPKKGCMVRVVCPMCDTPGFIPEKQQGKDVKCCNPECLVPVYTAPEPEPEETEDEAPAANWTTRIFWGVAGTALVAGLITVYMVVFNAEVDETDPLAVPPIAANDDGEEDPLNDPTGGGTKPEVVVDPPVTPAEIRDEALPEMVKAAQQRDNNRSKPFGRQQAAEAYALVGDLSKARQQLTRLADVGRTVPFYRIGPLVEIARQQRNAGDMAAANATLDKALAVASFPRVGRQPLDAVGNLAAALVINDRLDDATQLVTSHAAGGSRGALSALWQGAMDLKTYNVSVESTHPYLHQMPGAIWVAVTRSVAHEGTVDQAVTWARAADDVSVRDNSLAAWAGVAAARGNDEDMQALDAIAGNSSPTGQTRIWAAVADAQLLAGKTEAAKASLEKADAALASLSVPQPQPLPDMKAIYRSIGRRNAGLPDPAPWYSAALAAADLAELHKRLGDGETAWERLRTALRFTAGTAPGLSATKALTEQNSDFNRASTEQQLKSALGLKDSELFLAFNRYRRQCEMLHDEAQKRFRFEVQLLRRAVRLGMEESVWTLVDGRDEALGTSVAQPYLESTLSGLLSVTAKERGNSELEAAVRSGMAGTSVQMNPGDVIVIGIQRLLQADQFDQIVQILRSYYRTPGHDRYVADREVMIAISQYQDEAGYSAAIDLILQLPDPLIREDCLLLTSARAGLDRKEDSAWKALAKQNLSATERVAAYRGLIGGLRAAGAL</sequence>
<gene>
    <name evidence="3" type="ORF">Mal4_51940</name>
</gene>